<accession>A0ABT8XCY2</accession>
<feature type="transmembrane region" description="Helical" evidence="7">
    <location>
        <begin position="140"/>
        <end position="161"/>
    </location>
</feature>
<feature type="transmembrane region" description="Helical" evidence="7">
    <location>
        <begin position="12"/>
        <end position="30"/>
    </location>
</feature>
<dbReference type="CDD" id="cd06261">
    <property type="entry name" value="TM_PBP2"/>
    <property type="match status" value="1"/>
</dbReference>
<organism evidence="9 10">
    <name type="scientific">Shinella curvata</name>
    <dbReference type="NCBI Taxonomy" id="1817964"/>
    <lineage>
        <taxon>Bacteria</taxon>
        <taxon>Pseudomonadati</taxon>
        <taxon>Pseudomonadota</taxon>
        <taxon>Alphaproteobacteria</taxon>
        <taxon>Hyphomicrobiales</taxon>
        <taxon>Rhizobiaceae</taxon>
        <taxon>Shinella</taxon>
    </lineage>
</organism>
<evidence type="ECO:0000256" key="5">
    <source>
        <dbReference type="ARBA" id="ARBA00022989"/>
    </source>
</evidence>
<evidence type="ECO:0000256" key="1">
    <source>
        <dbReference type="ARBA" id="ARBA00004651"/>
    </source>
</evidence>
<dbReference type="SUPFAM" id="SSF161098">
    <property type="entry name" value="MetI-like"/>
    <property type="match status" value="1"/>
</dbReference>
<protein>
    <submittedName>
        <fullName evidence="9">ABC transporter permease</fullName>
    </submittedName>
</protein>
<feature type="transmembrane region" description="Helical" evidence="7">
    <location>
        <begin position="247"/>
        <end position="272"/>
    </location>
</feature>
<dbReference type="PROSITE" id="PS50928">
    <property type="entry name" value="ABC_TM1"/>
    <property type="match status" value="1"/>
</dbReference>
<proteinExistence type="inferred from homology"/>
<evidence type="ECO:0000256" key="3">
    <source>
        <dbReference type="ARBA" id="ARBA00022475"/>
    </source>
</evidence>
<evidence type="ECO:0000256" key="7">
    <source>
        <dbReference type="RuleBase" id="RU363032"/>
    </source>
</evidence>
<keyword evidence="6 7" id="KW-0472">Membrane</keyword>
<evidence type="ECO:0000256" key="2">
    <source>
        <dbReference type="ARBA" id="ARBA00022448"/>
    </source>
</evidence>
<keyword evidence="3" id="KW-1003">Cell membrane</keyword>
<dbReference type="Pfam" id="PF00528">
    <property type="entry name" value="BPD_transp_1"/>
    <property type="match status" value="1"/>
</dbReference>
<sequence>MGSWKAFVLIRLVRLALVLAGVAVVAFLLAKLSPVDPIDAYLGPDIARVGPEQRALIAQKWGMDQPAGVQFAKWFSSILTGDLGWSVTYNASVADVISERFRSSIVLMGLAWLFSGIIGFSLGIWAGANPGRWSDRIIRLYAYVLAATPTFWIAILLLIVFSVGLRWTPVCCAAPIGVLPEDVTLLQRLHHLLLPLAALSILGIAQIALHTRVKMIEIMQSDFVLYARAQGGTTLDIVLRHGVRNAALPAITVLFASLGELFGGSILAETVFSYPGLGSATIEAGLRGDVPLLLAITLMTTLFVSIGNTIADVLYHVADPRISSASETWREVSQ</sequence>
<feature type="transmembrane region" description="Helical" evidence="7">
    <location>
        <begin position="292"/>
        <end position="315"/>
    </location>
</feature>
<dbReference type="InterPro" id="IPR000515">
    <property type="entry name" value="MetI-like"/>
</dbReference>
<dbReference type="Proteomes" id="UP001177080">
    <property type="component" value="Unassembled WGS sequence"/>
</dbReference>
<evidence type="ECO:0000256" key="6">
    <source>
        <dbReference type="ARBA" id="ARBA00023136"/>
    </source>
</evidence>
<evidence type="ECO:0000259" key="8">
    <source>
        <dbReference type="PROSITE" id="PS50928"/>
    </source>
</evidence>
<dbReference type="EMBL" id="WHSC02000004">
    <property type="protein sequence ID" value="MDO6121603.1"/>
    <property type="molecule type" value="Genomic_DNA"/>
</dbReference>
<evidence type="ECO:0000313" key="9">
    <source>
        <dbReference type="EMBL" id="MDO6121603.1"/>
    </source>
</evidence>
<feature type="transmembrane region" description="Helical" evidence="7">
    <location>
        <begin position="189"/>
        <end position="209"/>
    </location>
</feature>
<reference evidence="9" key="1">
    <citation type="submission" date="2022-04" db="EMBL/GenBank/DDBJ databases">
        <title>Shinella lacus sp. nov., a novel member of the genus Shinella from water.</title>
        <authorList>
            <person name="Deng Y."/>
        </authorList>
    </citation>
    <scope>NUCLEOTIDE SEQUENCE</scope>
    <source>
        <strain evidence="9">JCM 31239</strain>
    </source>
</reference>
<comment type="subcellular location">
    <subcellularLocation>
        <location evidence="1 7">Cell membrane</location>
        <topology evidence="1 7">Multi-pass membrane protein</topology>
    </subcellularLocation>
</comment>
<dbReference type="PANTHER" id="PTHR43163:SF3">
    <property type="entry name" value="PEPTIDE ABC TRANSPORTER PERMEASE PROTEIN"/>
    <property type="match status" value="1"/>
</dbReference>
<keyword evidence="10" id="KW-1185">Reference proteome</keyword>
<comment type="similarity">
    <text evidence="7">Belongs to the binding-protein-dependent transport system permease family.</text>
</comment>
<dbReference type="Gene3D" id="1.10.3720.10">
    <property type="entry name" value="MetI-like"/>
    <property type="match status" value="1"/>
</dbReference>
<dbReference type="Pfam" id="PF19300">
    <property type="entry name" value="BPD_transp_1_N"/>
    <property type="match status" value="1"/>
</dbReference>
<name>A0ABT8XCY2_9HYPH</name>
<keyword evidence="2 7" id="KW-0813">Transport</keyword>
<evidence type="ECO:0000313" key="10">
    <source>
        <dbReference type="Proteomes" id="UP001177080"/>
    </source>
</evidence>
<dbReference type="RefSeq" id="WP_244761514.1">
    <property type="nucleotide sequence ID" value="NZ_JALJCJ010000003.1"/>
</dbReference>
<gene>
    <name evidence="9" type="ORF">GB928_010465</name>
</gene>
<feature type="domain" description="ABC transmembrane type-1" evidence="8">
    <location>
        <begin position="101"/>
        <end position="311"/>
    </location>
</feature>
<comment type="caution">
    <text evidence="9">The sequence shown here is derived from an EMBL/GenBank/DDBJ whole genome shotgun (WGS) entry which is preliminary data.</text>
</comment>
<evidence type="ECO:0000256" key="4">
    <source>
        <dbReference type="ARBA" id="ARBA00022692"/>
    </source>
</evidence>
<dbReference type="InterPro" id="IPR045621">
    <property type="entry name" value="BPD_transp_1_N"/>
</dbReference>
<dbReference type="PANTHER" id="PTHR43163">
    <property type="entry name" value="DIPEPTIDE TRANSPORT SYSTEM PERMEASE PROTEIN DPPB-RELATED"/>
    <property type="match status" value="1"/>
</dbReference>
<keyword evidence="5 7" id="KW-1133">Transmembrane helix</keyword>
<dbReference type="InterPro" id="IPR035906">
    <property type="entry name" value="MetI-like_sf"/>
</dbReference>
<keyword evidence="4 7" id="KW-0812">Transmembrane</keyword>
<feature type="transmembrane region" description="Helical" evidence="7">
    <location>
        <begin position="105"/>
        <end position="128"/>
    </location>
</feature>